<keyword evidence="2" id="KW-0732">Signal</keyword>
<reference evidence="3 4" key="1">
    <citation type="journal article" date="2015" name="Genome Biol.">
        <title>Comparative genomics of Steinernema reveals deeply conserved gene regulatory networks.</title>
        <authorList>
            <person name="Dillman A.R."/>
            <person name="Macchietto M."/>
            <person name="Porter C.F."/>
            <person name="Rogers A."/>
            <person name="Williams B."/>
            <person name="Antoshechkin I."/>
            <person name="Lee M.M."/>
            <person name="Goodwin Z."/>
            <person name="Lu X."/>
            <person name="Lewis E.E."/>
            <person name="Goodrich-Blair H."/>
            <person name="Stock S.P."/>
            <person name="Adams B.J."/>
            <person name="Sternberg P.W."/>
            <person name="Mortazavi A."/>
        </authorList>
    </citation>
    <scope>NUCLEOTIDE SEQUENCE [LARGE SCALE GENOMIC DNA]</scope>
    <source>
        <strain evidence="3 4">ALL</strain>
    </source>
</reference>
<reference evidence="3 4" key="2">
    <citation type="journal article" date="2019" name="G3 (Bethesda)">
        <title>Hybrid Assembly of the Genome of the Entomopathogenic Nematode Steinernema carpocapsae Identifies the X-Chromosome.</title>
        <authorList>
            <person name="Serra L."/>
            <person name="Macchietto M."/>
            <person name="Macias-Munoz A."/>
            <person name="McGill C.J."/>
            <person name="Rodriguez I.M."/>
            <person name="Rodriguez B."/>
            <person name="Murad R."/>
            <person name="Mortazavi A."/>
        </authorList>
    </citation>
    <scope>NUCLEOTIDE SEQUENCE [LARGE SCALE GENOMIC DNA]</scope>
    <source>
        <strain evidence="3 4">ALL</strain>
    </source>
</reference>
<feature type="compositionally biased region" description="Basic and acidic residues" evidence="1">
    <location>
        <begin position="280"/>
        <end position="307"/>
    </location>
</feature>
<dbReference type="OrthoDB" id="10679690at2759"/>
<sequence>MLPQIAYSFFVVVFSLSAWLFAGANQGKAKQKKDRSNNQKNKPSSGEAEGASKTREANGVPKGGKIVTQGRSFPEVPLNDVFPTQQKKKFQPKKKVTGDTTKAQSAENDVHHTVSKGIEAEKALDPNTVLRKSISMDKVTAKETKEEKKESLADPAEKKDRVQLTRSTSRSGATDKQKRSHKKEKEPEETPPEKVAEVVAPAVHQTPGLTAVSCSPSTGVGKTATASPKEKSDDRKPSISPQPEVEDFSAIGFFDSKTLEVTQVIEEIRDAIQATPAQVQKDEIVECEDKEKKKQESEKAEEKKESRTVGVGGLSKEIVIEDEKTEFENRAEKPVRARMKNRQRDSVDQEKQKEEKEKGAKDKTEFESVNGKARPAHPKMKTHKSGRSSSGRLAKSDPEVLPVAPES</sequence>
<feature type="compositionally biased region" description="Basic and acidic residues" evidence="1">
    <location>
        <begin position="342"/>
        <end position="366"/>
    </location>
</feature>
<dbReference type="Proteomes" id="UP000298663">
    <property type="component" value="Unassembled WGS sequence"/>
</dbReference>
<feature type="region of interest" description="Disordered" evidence="1">
    <location>
        <begin position="26"/>
        <end position="250"/>
    </location>
</feature>
<evidence type="ECO:0000313" key="3">
    <source>
        <dbReference type="EMBL" id="TKR78158.1"/>
    </source>
</evidence>
<gene>
    <name evidence="3" type="ORF">L596_019012</name>
</gene>
<dbReference type="EMBL" id="AZBU02000005">
    <property type="protein sequence ID" value="TKR78158.1"/>
    <property type="molecule type" value="Genomic_DNA"/>
</dbReference>
<feature type="compositionally biased region" description="Basic and acidic residues" evidence="1">
    <location>
        <begin position="108"/>
        <end position="124"/>
    </location>
</feature>
<dbReference type="AlphaFoldDB" id="A0A4U5N6K1"/>
<evidence type="ECO:0000256" key="1">
    <source>
        <dbReference type="SAM" id="MobiDB-lite"/>
    </source>
</evidence>
<feature type="signal peptide" evidence="2">
    <location>
        <begin position="1"/>
        <end position="24"/>
    </location>
</feature>
<name>A0A4U5N6K1_STECR</name>
<comment type="caution">
    <text evidence="3">The sequence shown here is derived from an EMBL/GenBank/DDBJ whole genome shotgun (WGS) entry which is preliminary data.</text>
</comment>
<feature type="chain" id="PRO_5020345818" evidence="2">
    <location>
        <begin position="25"/>
        <end position="407"/>
    </location>
</feature>
<feature type="compositionally biased region" description="Polar residues" evidence="1">
    <location>
        <begin position="98"/>
        <end position="107"/>
    </location>
</feature>
<evidence type="ECO:0000313" key="4">
    <source>
        <dbReference type="Proteomes" id="UP000298663"/>
    </source>
</evidence>
<protein>
    <submittedName>
        <fullName evidence="3">Uncharacterized protein</fullName>
    </submittedName>
</protein>
<feature type="compositionally biased region" description="Polar residues" evidence="1">
    <location>
        <begin position="212"/>
        <end position="226"/>
    </location>
</feature>
<organism evidence="3 4">
    <name type="scientific">Steinernema carpocapsae</name>
    <name type="common">Entomopathogenic nematode</name>
    <dbReference type="NCBI Taxonomy" id="34508"/>
    <lineage>
        <taxon>Eukaryota</taxon>
        <taxon>Metazoa</taxon>
        <taxon>Ecdysozoa</taxon>
        <taxon>Nematoda</taxon>
        <taxon>Chromadorea</taxon>
        <taxon>Rhabditida</taxon>
        <taxon>Tylenchina</taxon>
        <taxon>Panagrolaimomorpha</taxon>
        <taxon>Strongyloidoidea</taxon>
        <taxon>Steinernematidae</taxon>
        <taxon>Steinernema</taxon>
    </lineage>
</organism>
<feature type="region of interest" description="Disordered" evidence="1">
    <location>
        <begin position="274"/>
        <end position="407"/>
    </location>
</feature>
<feature type="compositionally biased region" description="Basic residues" evidence="1">
    <location>
        <begin position="374"/>
        <end position="386"/>
    </location>
</feature>
<feature type="compositionally biased region" description="Basic and acidic residues" evidence="1">
    <location>
        <begin position="318"/>
        <end position="335"/>
    </location>
</feature>
<accession>A0A4U5N6K1</accession>
<proteinExistence type="predicted"/>
<feature type="compositionally biased region" description="Basic and acidic residues" evidence="1">
    <location>
        <begin position="139"/>
        <end position="163"/>
    </location>
</feature>
<evidence type="ECO:0000256" key="2">
    <source>
        <dbReference type="SAM" id="SignalP"/>
    </source>
</evidence>
<feature type="compositionally biased region" description="Basic and acidic residues" evidence="1">
    <location>
        <begin position="228"/>
        <end position="237"/>
    </location>
</feature>
<keyword evidence="4" id="KW-1185">Reference proteome</keyword>
<feature type="compositionally biased region" description="Basic and acidic residues" evidence="1">
    <location>
        <begin position="173"/>
        <end position="196"/>
    </location>
</feature>
<feature type="compositionally biased region" description="Basic residues" evidence="1">
    <location>
        <begin position="86"/>
        <end position="95"/>
    </location>
</feature>